<feature type="domain" description="Resolvase/invertase-type recombinase catalytic" evidence="6">
    <location>
        <begin position="6"/>
        <end position="54"/>
    </location>
</feature>
<dbReference type="GO" id="GO:0003677">
    <property type="term" value="F:DNA binding"/>
    <property type="evidence" value="ECO:0007669"/>
    <property type="project" value="UniProtKB-KW"/>
</dbReference>
<evidence type="ECO:0000256" key="1">
    <source>
        <dbReference type="ARBA" id="ARBA00022908"/>
    </source>
</evidence>
<feature type="region of interest" description="Disordered" evidence="5">
    <location>
        <begin position="85"/>
        <end position="110"/>
    </location>
</feature>
<reference evidence="7 8" key="1">
    <citation type="journal article" date="2003" name="Proc. Natl. Acad. Sci. U.S.A.">
        <title>Complete genome sequence of the marine planctomycete Pirellula sp. strain 1.</title>
        <authorList>
            <person name="Gloeckner F.O."/>
            <person name="Kube M."/>
            <person name="Bauer M."/>
            <person name="Teeling H."/>
            <person name="Lombardot T."/>
            <person name="Ludwig W."/>
            <person name="Gade D."/>
            <person name="Beck A."/>
            <person name="Borzym K."/>
            <person name="Heitmann K."/>
            <person name="Rabus R."/>
            <person name="Schlesner H."/>
            <person name="Amann R."/>
            <person name="Reinhardt R."/>
        </authorList>
    </citation>
    <scope>NUCLEOTIDE SEQUENCE [LARGE SCALE GENOMIC DNA]</scope>
    <source>
        <strain evidence="8">DSM 10527 / NCIMB 13988 / SH1</strain>
    </source>
</reference>
<dbReference type="Pfam" id="PF00239">
    <property type="entry name" value="Resolvase"/>
    <property type="match status" value="1"/>
</dbReference>
<evidence type="ECO:0000256" key="2">
    <source>
        <dbReference type="ARBA" id="ARBA00023125"/>
    </source>
</evidence>
<dbReference type="InParanoid" id="Q7USZ5"/>
<feature type="active site" description="O-(5'-phospho-DNA)-serine intermediate" evidence="4">
    <location>
        <position position="13"/>
    </location>
</feature>
<dbReference type="AlphaFoldDB" id="Q7USZ5"/>
<organism evidence="7 8">
    <name type="scientific">Rhodopirellula baltica (strain DSM 10527 / NCIMB 13988 / SH1)</name>
    <dbReference type="NCBI Taxonomy" id="243090"/>
    <lineage>
        <taxon>Bacteria</taxon>
        <taxon>Pseudomonadati</taxon>
        <taxon>Planctomycetota</taxon>
        <taxon>Planctomycetia</taxon>
        <taxon>Pirellulales</taxon>
        <taxon>Pirellulaceae</taxon>
        <taxon>Rhodopirellula</taxon>
    </lineage>
</organism>
<name>Q7USZ5_RHOBA</name>
<evidence type="ECO:0000256" key="3">
    <source>
        <dbReference type="ARBA" id="ARBA00023172"/>
    </source>
</evidence>
<accession>Q7USZ5</accession>
<dbReference type="STRING" id="243090.RB4215"/>
<feature type="compositionally biased region" description="Polar residues" evidence="5">
    <location>
        <begin position="88"/>
        <end position="110"/>
    </location>
</feature>
<dbReference type="PROSITE" id="PS00397">
    <property type="entry name" value="RECOMBINASES_1"/>
    <property type="match status" value="1"/>
</dbReference>
<evidence type="ECO:0000256" key="5">
    <source>
        <dbReference type="SAM" id="MobiDB-lite"/>
    </source>
</evidence>
<dbReference type="InterPro" id="IPR006118">
    <property type="entry name" value="Recombinase_CS"/>
</dbReference>
<gene>
    <name evidence="7" type="ordered locus">RB4215</name>
</gene>
<protein>
    <submittedName>
        <fullName evidence="7">Hypothetical immunity region protein 3</fullName>
    </submittedName>
</protein>
<dbReference type="Proteomes" id="UP000001025">
    <property type="component" value="Chromosome"/>
</dbReference>
<keyword evidence="8" id="KW-1185">Reference proteome</keyword>
<evidence type="ECO:0000313" key="7">
    <source>
        <dbReference type="EMBL" id="CAD73647.1"/>
    </source>
</evidence>
<dbReference type="EMBL" id="BX294140">
    <property type="protein sequence ID" value="CAD73647.1"/>
    <property type="molecule type" value="Genomic_DNA"/>
</dbReference>
<dbReference type="EnsemblBacteria" id="CAD73647">
    <property type="protein sequence ID" value="CAD73647"/>
    <property type="gene ID" value="RB4215"/>
</dbReference>
<dbReference type="eggNOG" id="COG1961">
    <property type="taxonomic scope" value="Bacteria"/>
</dbReference>
<dbReference type="Gene3D" id="3.40.50.1390">
    <property type="entry name" value="Resolvase, N-terminal catalytic domain"/>
    <property type="match status" value="1"/>
</dbReference>
<dbReference type="InterPro" id="IPR036162">
    <property type="entry name" value="Resolvase-like_N_sf"/>
</dbReference>
<proteinExistence type="predicted"/>
<dbReference type="RefSeq" id="WP_011119777.1">
    <property type="nucleotide sequence ID" value="NC_005027.1"/>
</dbReference>
<dbReference type="InterPro" id="IPR006119">
    <property type="entry name" value="Resolv_N"/>
</dbReference>
<sequence length="110" mass="11888">MAITVAVIYCRVSTMKQAESGGSLAYQLEDCLAYCRERGLDVVAAFHDIGSGDARKPSKLPGGNNEVRMANKRGALPMTGCDWRGKMATSQADNPRSSISQPLSQYTTEE</sequence>
<dbReference type="OrthoDB" id="2290206at2"/>
<keyword evidence="2" id="KW-0238">DNA-binding</keyword>
<evidence type="ECO:0000313" key="8">
    <source>
        <dbReference type="Proteomes" id="UP000001025"/>
    </source>
</evidence>
<dbReference type="HOGENOM" id="CLU_2169048_0_0_0"/>
<dbReference type="GO" id="GO:0015074">
    <property type="term" value="P:DNA integration"/>
    <property type="evidence" value="ECO:0007669"/>
    <property type="project" value="UniProtKB-KW"/>
</dbReference>
<evidence type="ECO:0000256" key="4">
    <source>
        <dbReference type="PROSITE-ProRule" id="PRU10137"/>
    </source>
</evidence>
<dbReference type="GO" id="GO:0000150">
    <property type="term" value="F:DNA strand exchange activity"/>
    <property type="evidence" value="ECO:0007669"/>
    <property type="project" value="InterPro"/>
</dbReference>
<dbReference type="KEGG" id="rba:RB4215"/>
<dbReference type="SUPFAM" id="SSF53041">
    <property type="entry name" value="Resolvase-like"/>
    <property type="match status" value="1"/>
</dbReference>
<evidence type="ECO:0000259" key="6">
    <source>
        <dbReference type="Pfam" id="PF00239"/>
    </source>
</evidence>
<keyword evidence="1" id="KW-0229">DNA integration</keyword>
<keyword evidence="3" id="KW-0233">DNA recombination</keyword>